<organism evidence="1 2">
    <name type="scientific">Pseudomonas citronellolis</name>
    <dbReference type="NCBI Taxonomy" id="53408"/>
    <lineage>
        <taxon>Bacteria</taxon>
        <taxon>Pseudomonadati</taxon>
        <taxon>Pseudomonadota</taxon>
        <taxon>Gammaproteobacteria</taxon>
        <taxon>Pseudomonadales</taxon>
        <taxon>Pseudomonadaceae</taxon>
        <taxon>Pseudomonas</taxon>
    </lineage>
</organism>
<name>A0A1A9KJQ4_9PSED</name>
<protein>
    <submittedName>
        <fullName evidence="1">Uncharacterized protein</fullName>
    </submittedName>
</protein>
<gene>
    <name evidence="1" type="ORF">A9C11_28845</name>
</gene>
<proteinExistence type="predicted"/>
<sequence length="100" mass="11235">MHTETLKAKARALRANLQQHLARDPAAGQLLRELDDLLGRAEAGSLDAPVQWRDIPGRYLFTEQGLQQYRELEQAYAEFCIEATGGESPALRKLRERMGG</sequence>
<evidence type="ECO:0000313" key="1">
    <source>
        <dbReference type="EMBL" id="ANI17752.1"/>
    </source>
</evidence>
<dbReference type="Proteomes" id="UP000077748">
    <property type="component" value="Chromosome"/>
</dbReference>
<evidence type="ECO:0000313" key="2">
    <source>
        <dbReference type="Proteomes" id="UP000077748"/>
    </source>
</evidence>
<dbReference type="EMBL" id="CP015878">
    <property type="protein sequence ID" value="ANI17752.1"/>
    <property type="molecule type" value="Genomic_DNA"/>
</dbReference>
<dbReference type="AlphaFoldDB" id="A0A1A9KJQ4"/>
<dbReference type="RefSeq" id="WP_043316864.1">
    <property type="nucleotide sequence ID" value="NZ_BDGS01000001.1"/>
</dbReference>
<reference evidence="1 2" key="1">
    <citation type="submission" date="2016-05" db="EMBL/GenBank/DDBJ databases">
        <title>Genome Sequence of Pseudomonas citronellolis Strain SJTE-3, an Estrogens and Persistent Organic Pollutants degradation strain.</title>
        <authorList>
            <person name="Liang R."/>
        </authorList>
    </citation>
    <scope>NUCLEOTIDE SEQUENCE [LARGE SCALE GENOMIC DNA]</scope>
    <source>
        <strain evidence="1 2">SJTE-3</strain>
    </source>
</reference>
<accession>A0A1A9KJQ4</accession>